<gene>
    <name evidence="3" type="ORF">Vbra_13714</name>
</gene>
<dbReference type="CDD" id="cd05402">
    <property type="entry name" value="NT_PAP_TUTase"/>
    <property type="match status" value="1"/>
</dbReference>
<evidence type="ECO:0000313" key="3">
    <source>
        <dbReference type="EMBL" id="CEM02597.1"/>
    </source>
</evidence>
<dbReference type="InParanoid" id="A0A0G4EVY9"/>
<dbReference type="SUPFAM" id="SSF81301">
    <property type="entry name" value="Nucleotidyltransferase"/>
    <property type="match status" value="1"/>
</dbReference>
<sequence length="633" mass="68936">MALSQIVSGFDEEARQTRHGRQRLKELLCRLVKDRIPSCEILQVGSASYGLDTDKSDLDLVMVTSTATARQDKVASLYSLQEVIRQGLPDAEVRVIGSAKVPVVQIRTAWGEECDVSVNTHNAVHHTQLFKAAMMVCPTFLPLARLVKAWTRSRGIPIGAEGGLASVGWTLMALHSLKSLPATERELRDVLRHFFTSFGDRESLLLTLSLPETTGVVTTTAAQKSGNDVDEKTMSAAGHGGDWEELLTISDIPQDGKRPDMELKRARDLLTLPFVDPAVVFEQPTCPLVYSLPSNRCGPDGEPLFVAFLAEGEVMMARLTKVCVDPWMANRQGGHLSRKDFRSSFHGVLYRVREMQSPLLTVLKPKTPTPRLQLTQHPPNALMSVEPATFTDGTPVEVVFTPVQAICRVDVSSHPTHSPQAIGSSQYAITGGEVDRLKELRELAAQGPYWHKKTAAAQLHYPTQPLTPTCPLCTASGSTNVLSTAGDVSAVGERLCFHRSPSSSTTDEATPRTDLSSWDSPRSVASIPGSPSSLPLTLHHTAVTHYQPTYLITAESPPTSAAASLLKHLAEDDESDAAAEDDEWQLPLVTADMFGMSIGCSRGDYVGGHDVCSQVYSSTQWSEGDFQQQPQQH</sequence>
<dbReference type="Gene3D" id="3.30.460.10">
    <property type="entry name" value="Beta Polymerase, domain 2"/>
    <property type="match status" value="1"/>
</dbReference>
<dbReference type="PANTHER" id="PTHR12271">
    <property type="entry name" value="POLY A POLYMERASE CID PAP -RELATED"/>
    <property type="match status" value="1"/>
</dbReference>
<dbReference type="GO" id="GO:0016779">
    <property type="term" value="F:nucleotidyltransferase activity"/>
    <property type="evidence" value="ECO:0007669"/>
    <property type="project" value="TreeGrafter"/>
</dbReference>
<feature type="region of interest" description="Disordered" evidence="1">
    <location>
        <begin position="498"/>
        <end position="532"/>
    </location>
</feature>
<evidence type="ECO:0000256" key="1">
    <source>
        <dbReference type="SAM" id="MobiDB-lite"/>
    </source>
</evidence>
<keyword evidence="4" id="KW-1185">Reference proteome</keyword>
<feature type="compositionally biased region" description="Polar residues" evidence="1">
    <location>
        <begin position="500"/>
        <end position="520"/>
    </location>
</feature>
<feature type="domain" description="Poly(A) RNA polymerase mitochondrial-like central palm" evidence="2">
    <location>
        <begin position="16"/>
        <end position="131"/>
    </location>
</feature>
<dbReference type="Proteomes" id="UP000041254">
    <property type="component" value="Unassembled WGS sequence"/>
</dbReference>
<dbReference type="InterPro" id="IPR054708">
    <property type="entry name" value="MTPAP-like_central"/>
</dbReference>
<dbReference type="OrthoDB" id="2274644at2759"/>
<dbReference type="EMBL" id="CDMY01000330">
    <property type="protein sequence ID" value="CEM02597.1"/>
    <property type="molecule type" value="Genomic_DNA"/>
</dbReference>
<dbReference type="STRING" id="1169540.A0A0G4EVY9"/>
<dbReference type="SUPFAM" id="SSF81631">
    <property type="entry name" value="PAP/OAS1 substrate-binding domain"/>
    <property type="match status" value="1"/>
</dbReference>
<accession>A0A0G4EVY9</accession>
<dbReference type="PANTHER" id="PTHR12271:SF40">
    <property type="entry name" value="POLY(A) RNA POLYMERASE GLD2"/>
    <property type="match status" value="1"/>
</dbReference>
<dbReference type="GO" id="GO:0031123">
    <property type="term" value="P:RNA 3'-end processing"/>
    <property type="evidence" value="ECO:0007669"/>
    <property type="project" value="TreeGrafter"/>
</dbReference>
<evidence type="ECO:0000313" key="4">
    <source>
        <dbReference type="Proteomes" id="UP000041254"/>
    </source>
</evidence>
<protein>
    <recommendedName>
        <fullName evidence="2">Poly(A) RNA polymerase mitochondrial-like central palm domain-containing protein</fullName>
    </recommendedName>
</protein>
<dbReference type="AlphaFoldDB" id="A0A0G4EVY9"/>
<name>A0A0G4EVY9_VITBC</name>
<reference evidence="3 4" key="1">
    <citation type="submission" date="2014-11" db="EMBL/GenBank/DDBJ databases">
        <authorList>
            <person name="Zhu J."/>
            <person name="Qi W."/>
            <person name="Song R."/>
        </authorList>
    </citation>
    <scope>NUCLEOTIDE SEQUENCE [LARGE SCALE GENOMIC DNA]</scope>
</reference>
<dbReference type="PhylomeDB" id="A0A0G4EVY9"/>
<organism evidence="3 4">
    <name type="scientific">Vitrella brassicaformis (strain CCMP3155)</name>
    <dbReference type="NCBI Taxonomy" id="1169540"/>
    <lineage>
        <taxon>Eukaryota</taxon>
        <taxon>Sar</taxon>
        <taxon>Alveolata</taxon>
        <taxon>Colpodellida</taxon>
        <taxon>Vitrellaceae</taxon>
        <taxon>Vitrella</taxon>
    </lineage>
</organism>
<dbReference type="Gene3D" id="1.10.1410.10">
    <property type="match status" value="1"/>
</dbReference>
<dbReference type="InterPro" id="IPR043519">
    <property type="entry name" value="NT_sf"/>
</dbReference>
<evidence type="ECO:0000259" key="2">
    <source>
        <dbReference type="Pfam" id="PF22600"/>
    </source>
</evidence>
<dbReference type="Pfam" id="PF22600">
    <property type="entry name" value="MTPAP-like_central"/>
    <property type="match status" value="1"/>
</dbReference>
<dbReference type="VEuPathDB" id="CryptoDB:Vbra_13714"/>
<proteinExistence type="predicted"/>